<evidence type="ECO:0000256" key="1">
    <source>
        <dbReference type="SAM" id="Phobius"/>
    </source>
</evidence>
<dbReference type="GO" id="GO:0006974">
    <property type="term" value="P:DNA damage response"/>
    <property type="evidence" value="ECO:0007669"/>
    <property type="project" value="TreeGrafter"/>
</dbReference>
<dbReference type="PANTHER" id="PTHR37290:SF1">
    <property type="entry name" value="INNER MEMBRANE PROTEIN YIAA"/>
    <property type="match status" value="1"/>
</dbReference>
<sequence>MYDELQSNSKSWLFFVKSSFVCALVAMAAGIIFSPAELMVKGYLGVCALFLVSTTITLSKTMRDEHEQSRLVHKISEARTQQLIKEFGEAA</sequence>
<dbReference type="Proteomes" id="UP000196027">
    <property type="component" value="Chromosome"/>
</dbReference>
<dbReference type="EMBL" id="CP021425">
    <property type="protein sequence ID" value="ARU54525.1"/>
    <property type="molecule type" value="Genomic_DNA"/>
</dbReference>
<evidence type="ECO:0000313" key="4">
    <source>
        <dbReference type="Proteomes" id="UP000196027"/>
    </source>
</evidence>
<keyword evidence="1" id="KW-1133">Transmembrane helix</keyword>
<feature type="transmembrane region" description="Helical" evidence="1">
    <location>
        <begin position="12"/>
        <end position="34"/>
    </location>
</feature>
<organism evidence="3 4">
    <name type="scientific">Oleiphilus messinensis</name>
    <dbReference type="NCBI Taxonomy" id="141451"/>
    <lineage>
        <taxon>Bacteria</taxon>
        <taxon>Pseudomonadati</taxon>
        <taxon>Pseudomonadota</taxon>
        <taxon>Gammaproteobacteria</taxon>
        <taxon>Oceanospirillales</taxon>
        <taxon>Oleiphilaceae</taxon>
        <taxon>Oleiphilus</taxon>
    </lineage>
</organism>
<dbReference type="Pfam" id="PF05360">
    <property type="entry name" value="YiaAB"/>
    <property type="match status" value="1"/>
</dbReference>
<gene>
    <name evidence="3" type="ORF">OLMES_0421</name>
</gene>
<dbReference type="PANTHER" id="PTHR37290">
    <property type="entry name" value="INNER MEMBRANE PROTEIN YIAA-RELATED"/>
    <property type="match status" value="1"/>
</dbReference>
<name>A0A1Y0I4R3_9GAMM</name>
<keyword evidence="1" id="KW-0812">Transmembrane</keyword>
<keyword evidence="1" id="KW-0472">Membrane</keyword>
<dbReference type="AlphaFoldDB" id="A0A1Y0I4R3"/>
<proteinExistence type="predicted"/>
<feature type="transmembrane region" description="Helical" evidence="1">
    <location>
        <begin position="40"/>
        <end position="58"/>
    </location>
</feature>
<feature type="domain" description="YiaAB two helix" evidence="2">
    <location>
        <begin position="12"/>
        <end position="64"/>
    </location>
</feature>
<dbReference type="GO" id="GO:0005886">
    <property type="term" value="C:plasma membrane"/>
    <property type="evidence" value="ECO:0007669"/>
    <property type="project" value="TreeGrafter"/>
</dbReference>
<reference evidence="3 4" key="1">
    <citation type="submission" date="2017-05" db="EMBL/GenBank/DDBJ databases">
        <title>Genomic insights into alkan degradation activity of Oleiphilus messinensis.</title>
        <authorList>
            <person name="Kozyavkin S.A."/>
            <person name="Slesarev A.I."/>
            <person name="Golyshin P.N."/>
            <person name="Korzhenkov A."/>
            <person name="Golyshina O.N."/>
            <person name="Toshchakov S.V."/>
        </authorList>
    </citation>
    <scope>NUCLEOTIDE SEQUENCE [LARGE SCALE GENOMIC DNA]</scope>
    <source>
        <strain evidence="3 4">ME102</strain>
    </source>
</reference>
<protein>
    <submittedName>
        <fullName evidence="3">YiaA/B two helix domain family</fullName>
    </submittedName>
</protein>
<evidence type="ECO:0000259" key="2">
    <source>
        <dbReference type="Pfam" id="PF05360"/>
    </source>
</evidence>
<dbReference type="InterPro" id="IPR008024">
    <property type="entry name" value="YiaAB"/>
</dbReference>
<dbReference type="OrthoDB" id="163792at2"/>
<dbReference type="KEGG" id="ome:OLMES_0421"/>
<evidence type="ECO:0000313" key="3">
    <source>
        <dbReference type="EMBL" id="ARU54525.1"/>
    </source>
</evidence>
<dbReference type="InterPro" id="IPR038972">
    <property type="entry name" value="YiaA-like"/>
</dbReference>
<keyword evidence="4" id="KW-1185">Reference proteome</keyword>
<accession>A0A1Y0I4R3</accession>